<dbReference type="GO" id="GO:0008107">
    <property type="term" value="F:galactoside 2-alpha-L-fucosyltransferase activity"/>
    <property type="evidence" value="ECO:0007669"/>
    <property type="project" value="InterPro"/>
</dbReference>
<dbReference type="EMBL" id="AMQN01014481">
    <property type="status" value="NOT_ANNOTATED_CDS"/>
    <property type="molecule type" value="Genomic_DNA"/>
</dbReference>
<dbReference type="OMA" id="VFIEARN"/>
<organism evidence="4">
    <name type="scientific">Capitella teleta</name>
    <name type="common">Polychaete worm</name>
    <dbReference type="NCBI Taxonomy" id="283909"/>
    <lineage>
        <taxon>Eukaryota</taxon>
        <taxon>Metazoa</taxon>
        <taxon>Spiralia</taxon>
        <taxon>Lophotrochozoa</taxon>
        <taxon>Annelida</taxon>
        <taxon>Polychaeta</taxon>
        <taxon>Sedentaria</taxon>
        <taxon>Scolecida</taxon>
        <taxon>Capitellidae</taxon>
        <taxon>Capitella</taxon>
    </lineage>
</organism>
<dbReference type="OrthoDB" id="3226at2759"/>
<reference evidence="4 6" key="2">
    <citation type="journal article" date="2013" name="Nature">
        <title>Insights into bilaterian evolution from three spiralian genomes.</title>
        <authorList>
            <person name="Simakov O."/>
            <person name="Marletaz F."/>
            <person name="Cho S.J."/>
            <person name="Edsinger-Gonzales E."/>
            <person name="Havlak P."/>
            <person name="Hellsten U."/>
            <person name="Kuo D.H."/>
            <person name="Larsson T."/>
            <person name="Lv J."/>
            <person name="Arendt D."/>
            <person name="Savage R."/>
            <person name="Osoegawa K."/>
            <person name="de Jong P."/>
            <person name="Grimwood J."/>
            <person name="Chapman J.A."/>
            <person name="Shapiro H."/>
            <person name="Aerts A."/>
            <person name="Otillar R.P."/>
            <person name="Terry A.Y."/>
            <person name="Boore J.L."/>
            <person name="Grigoriev I.V."/>
            <person name="Lindberg D.R."/>
            <person name="Seaver E.C."/>
            <person name="Weisblat D.A."/>
            <person name="Putnam N.H."/>
            <person name="Rokhsar D.S."/>
        </authorList>
    </citation>
    <scope>NUCLEOTIDE SEQUENCE</scope>
    <source>
        <strain evidence="4 6">I ESC-2004</strain>
    </source>
</reference>
<comment type="subcellular location">
    <subcellularLocation>
        <location evidence="3">Golgi apparatus</location>
        <location evidence="3">Golgi stack membrane</location>
        <topology evidence="3">Single-pass type II membrane protein</topology>
    </subcellularLocation>
</comment>
<dbReference type="CDD" id="cd11301">
    <property type="entry name" value="Fut1_Fut2_like"/>
    <property type="match status" value="1"/>
</dbReference>
<dbReference type="PANTHER" id="PTHR11927">
    <property type="entry name" value="GALACTOSIDE 2-L-FUCOSYLTRANSFERASE"/>
    <property type="match status" value="1"/>
</dbReference>
<dbReference type="Pfam" id="PF01531">
    <property type="entry name" value="Glyco_transf_11"/>
    <property type="match status" value="1"/>
</dbReference>
<keyword evidence="3" id="KW-0735">Signal-anchor</keyword>
<reference evidence="6" key="1">
    <citation type="submission" date="2012-12" db="EMBL/GenBank/DDBJ databases">
        <authorList>
            <person name="Hellsten U."/>
            <person name="Grimwood J."/>
            <person name="Chapman J.A."/>
            <person name="Shapiro H."/>
            <person name="Aerts A."/>
            <person name="Otillar R.P."/>
            <person name="Terry A.Y."/>
            <person name="Boore J.L."/>
            <person name="Simakov O."/>
            <person name="Marletaz F."/>
            <person name="Cho S.-J."/>
            <person name="Edsinger-Gonzales E."/>
            <person name="Havlak P."/>
            <person name="Kuo D.-H."/>
            <person name="Larsson T."/>
            <person name="Lv J."/>
            <person name="Arendt D."/>
            <person name="Savage R."/>
            <person name="Osoegawa K."/>
            <person name="de Jong P."/>
            <person name="Lindberg D.R."/>
            <person name="Seaver E.C."/>
            <person name="Weisblat D.A."/>
            <person name="Putnam N.H."/>
            <person name="Grigoriev I.V."/>
            <person name="Rokhsar D.S."/>
        </authorList>
    </citation>
    <scope>NUCLEOTIDE SEQUENCE</scope>
    <source>
        <strain evidence="6">I ESC-2004</strain>
    </source>
</reference>
<sequence length="257" mass="29577">RLGNMLFCYASMLGIAARNNMTAVMPESSRLVSVFKIQTDLTPDLRVTLGMYKAHEEYGRRGSAYDFSTRNLPKVNTKLLGYYQSWKYLEGADAIVRENLKFRDAYLNAAESFLEAHPPASADYTRVGIHVRRGDMLQDYYQRFGYVVPGAEYFAAAMEYFHKKFSHIQFVVCSDDISWVEANVKGEHVVYSRSRSDVVDLAILSLCDHMIVSVGSFGWWAAYLANGITVYYKDWPKEYSMLEYNVDKKAYFPPQWI</sequence>
<evidence type="ECO:0000256" key="1">
    <source>
        <dbReference type="ARBA" id="ARBA00022676"/>
    </source>
</evidence>
<dbReference type="UniPathway" id="UPA00378"/>
<keyword evidence="6" id="KW-1185">Reference proteome</keyword>
<dbReference type="EMBL" id="KB311001">
    <property type="protein sequence ID" value="ELT90231.1"/>
    <property type="molecule type" value="Genomic_DNA"/>
</dbReference>
<keyword evidence="3" id="KW-0333">Golgi apparatus</keyword>
<dbReference type="AlphaFoldDB" id="R7TFA6"/>
<dbReference type="PANTHER" id="PTHR11927:SF9">
    <property type="entry name" value="L-FUCOSYLTRANSFERASE"/>
    <property type="match status" value="1"/>
</dbReference>
<evidence type="ECO:0000313" key="6">
    <source>
        <dbReference type="Proteomes" id="UP000014760"/>
    </source>
</evidence>
<evidence type="ECO:0000256" key="3">
    <source>
        <dbReference type="RuleBase" id="RU363129"/>
    </source>
</evidence>
<keyword evidence="1 3" id="KW-0328">Glycosyltransferase</keyword>
<keyword evidence="3" id="KW-0812">Transmembrane</keyword>
<dbReference type="STRING" id="283909.R7TFA6"/>
<comment type="pathway">
    <text evidence="3">Protein modification; protein glycosylation.</text>
</comment>
<evidence type="ECO:0000256" key="2">
    <source>
        <dbReference type="ARBA" id="ARBA00022679"/>
    </source>
</evidence>
<gene>
    <name evidence="4" type="ORF">CAPTEDRAFT_65241</name>
</gene>
<evidence type="ECO:0000313" key="4">
    <source>
        <dbReference type="EMBL" id="ELT90231.1"/>
    </source>
</evidence>
<comment type="similarity">
    <text evidence="3">Belongs to the glycosyltransferase 11 family.</text>
</comment>
<keyword evidence="2 3" id="KW-0808">Transferase</keyword>
<dbReference type="InterPro" id="IPR002516">
    <property type="entry name" value="Glyco_trans_11"/>
</dbReference>
<name>R7TFA6_CAPTE</name>
<protein>
    <recommendedName>
        <fullName evidence="3">L-Fucosyltransferase</fullName>
        <ecNumber evidence="3">2.4.1.-</ecNumber>
    </recommendedName>
</protein>
<dbReference type="GO" id="GO:0032580">
    <property type="term" value="C:Golgi cisterna membrane"/>
    <property type="evidence" value="ECO:0007669"/>
    <property type="project" value="UniProtKB-SubCell"/>
</dbReference>
<accession>R7TFA6</accession>
<proteinExistence type="inferred from homology"/>
<dbReference type="EC" id="2.4.1.-" evidence="3"/>
<feature type="non-terminal residue" evidence="4">
    <location>
        <position position="1"/>
    </location>
</feature>
<dbReference type="Proteomes" id="UP000014760">
    <property type="component" value="Unassembled WGS sequence"/>
</dbReference>
<reference evidence="5" key="3">
    <citation type="submission" date="2015-06" db="UniProtKB">
        <authorList>
            <consortium name="EnsemblMetazoa"/>
        </authorList>
    </citation>
    <scope>IDENTIFICATION</scope>
</reference>
<feature type="non-terminal residue" evidence="4">
    <location>
        <position position="257"/>
    </location>
</feature>
<dbReference type="GO" id="GO:0005975">
    <property type="term" value="P:carbohydrate metabolic process"/>
    <property type="evidence" value="ECO:0007669"/>
    <property type="project" value="InterPro"/>
</dbReference>
<dbReference type="Gene3D" id="3.40.50.11350">
    <property type="match status" value="1"/>
</dbReference>
<dbReference type="HOGENOM" id="CLU_043399_2_1_1"/>
<keyword evidence="3" id="KW-0325">Glycoprotein</keyword>
<dbReference type="EnsemblMetazoa" id="CapteT65241">
    <property type="protein sequence ID" value="CapteP65241"/>
    <property type="gene ID" value="CapteG65241"/>
</dbReference>
<evidence type="ECO:0000313" key="5">
    <source>
        <dbReference type="EnsemblMetazoa" id="CapteP65241"/>
    </source>
</evidence>